<dbReference type="Proteomes" id="UP000011185">
    <property type="component" value="Unassembled WGS sequence"/>
</dbReference>
<keyword evidence="3 4" id="KW-0131">Cell cycle</keyword>
<dbReference type="SMART" id="SM01084">
    <property type="entry name" value="CKS"/>
    <property type="match status" value="1"/>
</dbReference>
<dbReference type="GO" id="GO:0016538">
    <property type="term" value="F:cyclin-dependent protein serine/threonine kinase regulator activity"/>
    <property type="evidence" value="ECO:0007669"/>
    <property type="project" value="InterPro"/>
</dbReference>
<dbReference type="OrthoDB" id="440676at2759"/>
<comment type="function">
    <text evidence="4">Binds to the catalytic subunit of the cyclin dependent kinases and is essential for their biological function.</text>
</comment>
<evidence type="ECO:0000256" key="1">
    <source>
        <dbReference type="ARBA" id="ARBA00007782"/>
    </source>
</evidence>
<dbReference type="STRING" id="72359.L7K0H6"/>
<protein>
    <recommendedName>
        <fullName evidence="4">Cyclin-dependent kinases regulatory subunit</fullName>
    </recommendedName>
</protein>
<dbReference type="GO" id="GO:0051301">
    <property type="term" value="P:cell division"/>
    <property type="evidence" value="ECO:0007669"/>
    <property type="project" value="UniProtKB-UniRule"/>
</dbReference>
<dbReference type="PROSITE" id="PS00945">
    <property type="entry name" value="CKS_2"/>
    <property type="match status" value="1"/>
</dbReference>
<accession>L7K0H6</accession>
<dbReference type="OMA" id="RPINYGQ"/>
<dbReference type="FunCoup" id="L7K0H6">
    <property type="interactions" value="61"/>
</dbReference>
<sequence>MKPQKVFYSDPYETNDYIYRHVIIPKSTVQSLPEKLLNESEWRALGLEMSVGWEHYMIHKPERHVLLFRKKK</sequence>
<dbReference type="PRINTS" id="PR00296">
    <property type="entry name" value="CYCLINKINASE"/>
</dbReference>
<evidence type="ECO:0000256" key="3">
    <source>
        <dbReference type="ARBA" id="ARBA00023306"/>
    </source>
</evidence>
<dbReference type="InterPro" id="IPR036858">
    <property type="entry name" value="Cyclin-dep_kinase_reg-sub_sf"/>
</dbReference>
<dbReference type="AlphaFoldDB" id="L7K0H6"/>
<dbReference type="EMBL" id="JH993818">
    <property type="protein sequence ID" value="ELQ76747.1"/>
    <property type="molecule type" value="Genomic_DNA"/>
</dbReference>
<keyword evidence="5" id="KW-0418">Kinase</keyword>
<keyword evidence="6" id="KW-1185">Reference proteome</keyword>
<keyword evidence="5" id="KW-0808">Transferase</keyword>
<proteinExistence type="inferred from homology"/>
<keyword evidence="2 4" id="KW-0132">Cell division</keyword>
<evidence type="ECO:0000313" key="6">
    <source>
        <dbReference type="Proteomes" id="UP000011185"/>
    </source>
</evidence>
<evidence type="ECO:0000256" key="2">
    <source>
        <dbReference type="ARBA" id="ARBA00022618"/>
    </source>
</evidence>
<dbReference type="InParanoid" id="L7K0H6"/>
<organism evidence="5 6">
    <name type="scientific">Trachipleistophora hominis</name>
    <name type="common">Microsporidian parasite</name>
    <dbReference type="NCBI Taxonomy" id="72359"/>
    <lineage>
        <taxon>Eukaryota</taxon>
        <taxon>Fungi</taxon>
        <taxon>Fungi incertae sedis</taxon>
        <taxon>Microsporidia</taxon>
        <taxon>Pleistophoridae</taxon>
        <taxon>Trachipleistophora</taxon>
    </lineage>
</organism>
<dbReference type="PANTHER" id="PTHR23415">
    <property type="entry name" value="CYCLIN-DEPENDENT KINASES REGULATORY SUBUNIT/60S RIBOSOME SUBUNIT BIOGENESIS PROTEIN NIP7"/>
    <property type="match status" value="1"/>
</dbReference>
<dbReference type="GO" id="GO:0016301">
    <property type="term" value="F:kinase activity"/>
    <property type="evidence" value="ECO:0007669"/>
    <property type="project" value="UniProtKB-KW"/>
</dbReference>
<name>L7K0H6_TRAHO</name>
<dbReference type="VEuPathDB" id="MicrosporidiaDB:THOM_0256"/>
<dbReference type="HOGENOM" id="CLU_140546_2_0_1"/>
<dbReference type="SUPFAM" id="SSF55637">
    <property type="entry name" value="Cell cycle regulatory proteins"/>
    <property type="match status" value="1"/>
</dbReference>
<dbReference type="InterPro" id="IPR000789">
    <property type="entry name" value="Cyclin-dep_kinase_reg-sub"/>
</dbReference>
<dbReference type="Gene3D" id="3.30.170.10">
    <property type="entry name" value="Cyclin-dependent kinase, regulatory subunit"/>
    <property type="match status" value="1"/>
</dbReference>
<dbReference type="Pfam" id="PF01111">
    <property type="entry name" value="CKS"/>
    <property type="match status" value="1"/>
</dbReference>
<comment type="similarity">
    <text evidence="1 4">Belongs to the CKS family.</text>
</comment>
<evidence type="ECO:0000313" key="5">
    <source>
        <dbReference type="EMBL" id="ELQ76747.1"/>
    </source>
</evidence>
<gene>
    <name evidence="5" type="ORF">THOM_0256</name>
</gene>
<evidence type="ECO:0000256" key="4">
    <source>
        <dbReference type="RuleBase" id="RU311113"/>
    </source>
</evidence>
<reference evidence="5 6" key="1">
    <citation type="journal article" date="2012" name="PLoS Pathog.">
        <title>The genome of the obligate intracellular parasite Trachipleistophora hominis: new insights into microsporidian genome dynamics and reductive evolution.</title>
        <authorList>
            <person name="Heinz E."/>
            <person name="Williams T.A."/>
            <person name="Nakjang S."/>
            <person name="Noel C.J."/>
            <person name="Swan D.C."/>
            <person name="Goldberg A.V."/>
            <person name="Harris S.R."/>
            <person name="Weinmaier T."/>
            <person name="Markert S."/>
            <person name="Becher D."/>
            <person name="Bernhardt J."/>
            <person name="Dagan T."/>
            <person name="Hacker C."/>
            <person name="Lucocq J.M."/>
            <person name="Schweder T."/>
            <person name="Rattei T."/>
            <person name="Hall N."/>
            <person name="Hirt R.P."/>
            <person name="Embley T.M."/>
        </authorList>
    </citation>
    <scope>NUCLEOTIDE SEQUENCE [LARGE SCALE GENOMIC DNA]</scope>
</reference>